<feature type="domain" description="HTH cro/C1-type" evidence="1">
    <location>
        <begin position="17"/>
        <end position="71"/>
    </location>
</feature>
<dbReference type="AlphaFoldDB" id="A0A1S1LXX4"/>
<gene>
    <name evidence="2" type="ORF">BKG84_25465</name>
</gene>
<dbReference type="Gene3D" id="1.10.260.40">
    <property type="entry name" value="lambda repressor-like DNA-binding domains"/>
    <property type="match status" value="1"/>
</dbReference>
<dbReference type="InterPro" id="IPR010982">
    <property type="entry name" value="Lambda_DNA-bd_dom_sf"/>
</dbReference>
<reference evidence="2 3" key="1">
    <citation type="submission" date="2016-10" db="EMBL/GenBank/DDBJ databases">
        <title>Evaluation of Human, Veterinary and Environmental Mycobacterium chelonae Isolates by Core Genome Phylogenomic Analysis, Targeted Gene Comparison, and Anti-microbial Susceptibility Patterns: A Tale of Mistaken Identities.</title>
        <authorList>
            <person name="Fogelson S.B."/>
            <person name="Camus A.C."/>
            <person name="Lorenz W."/>
            <person name="Vasireddy R."/>
            <person name="Vasireddy S."/>
            <person name="Smith T."/>
            <person name="Brown-Elliott B.A."/>
            <person name="Wallace R.J.Jr."/>
            <person name="Hasan N.A."/>
            <person name="Reischl U."/>
            <person name="Sanchez S."/>
        </authorList>
    </citation>
    <scope>NUCLEOTIDE SEQUENCE [LARGE SCALE GENOMIC DNA]</scope>
    <source>
        <strain evidence="2 3">15518</strain>
    </source>
</reference>
<name>A0A1S1LXX4_MYCCH</name>
<dbReference type="EMBL" id="MLIS01000021">
    <property type="protein sequence ID" value="OHU75956.1"/>
    <property type="molecule type" value="Genomic_DNA"/>
</dbReference>
<dbReference type="RefSeq" id="WP_064407897.1">
    <property type="nucleotide sequence ID" value="NZ_CP118919.1"/>
</dbReference>
<evidence type="ECO:0000313" key="2">
    <source>
        <dbReference type="EMBL" id="OHU75956.1"/>
    </source>
</evidence>
<protein>
    <submittedName>
        <fullName evidence="2">Transcriptional regulator</fullName>
    </submittedName>
</protein>
<dbReference type="Pfam" id="PF13560">
    <property type="entry name" value="HTH_31"/>
    <property type="match status" value="1"/>
</dbReference>
<dbReference type="CDD" id="cd00093">
    <property type="entry name" value="HTH_XRE"/>
    <property type="match status" value="1"/>
</dbReference>
<accession>A0A1S1LXX4</accession>
<evidence type="ECO:0000313" key="3">
    <source>
        <dbReference type="Proteomes" id="UP000179441"/>
    </source>
</evidence>
<organism evidence="2 3">
    <name type="scientific">Mycobacteroides chelonae</name>
    <name type="common">Mycobacterium chelonae</name>
    <dbReference type="NCBI Taxonomy" id="1774"/>
    <lineage>
        <taxon>Bacteria</taxon>
        <taxon>Bacillati</taxon>
        <taxon>Actinomycetota</taxon>
        <taxon>Actinomycetes</taxon>
        <taxon>Mycobacteriales</taxon>
        <taxon>Mycobacteriaceae</taxon>
        <taxon>Mycobacteroides</taxon>
    </lineage>
</organism>
<comment type="caution">
    <text evidence="2">The sequence shown here is derived from an EMBL/GenBank/DDBJ whole genome shotgun (WGS) entry which is preliminary data.</text>
</comment>
<dbReference type="SMART" id="SM00530">
    <property type="entry name" value="HTH_XRE"/>
    <property type="match status" value="1"/>
</dbReference>
<evidence type="ECO:0000259" key="1">
    <source>
        <dbReference type="PROSITE" id="PS50943"/>
    </source>
</evidence>
<keyword evidence="3" id="KW-1185">Reference proteome</keyword>
<dbReference type="PROSITE" id="PS50943">
    <property type="entry name" value="HTH_CROC1"/>
    <property type="match status" value="1"/>
</dbReference>
<sequence>MFTDKRHEDAVRMGATIRALRLAYGWKLGNFASCVGVAYSHLSNIEAGRKRCTPQLARRVAEVLGVPVMAIANLDAGSGAA</sequence>
<dbReference type="Proteomes" id="UP000179441">
    <property type="component" value="Unassembled WGS sequence"/>
</dbReference>
<dbReference type="InterPro" id="IPR001387">
    <property type="entry name" value="Cro/C1-type_HTH"/>
</dbReference>
<dbReference type="GO" id="GO:0003677">
    <property type="term" value="F:DNA binding"/>
    <property type="evidence" value="ECO:0007669"/>
    <property type="project" value="InterPro"/>
</dbReference>
<dbReference type="SUPFAM" id="SSF47413">
    <property type="entry name" value="lambda repressor-like DNA-binding domains"/>
    <property type="match status" value="1"/>
</dbReference>
<proteinExistence type="predicted"/>